<reference evidence="2" key="1">
    <citation type="submission" date="2023-06" db="EMBL/GenBank/DDBJ databases">
        <authorList>
            <consortium name="Lawrence Berkeley National Laboratory"/>
            <person name="Ahrendt S."/>
            <person name="Sahu N."/>
            <person name="Indic B."/>
            <person name="Wong-Bajracharya J."/>
            <person name="Merenyi Z."/>
            <person name="Ke H.-M."/>
            <person name="Monk M."/>
            <person name="Kocsube S."/>
            <person name="Drula E."/>
            <person name="Lipzen A."/>
            <person name="Balint B."/>
            <person name="Henrissat B."/>
            <person name="Andreopoulos B."/>
            <person name="Martin F.M."/>
            <person name="Harder C.B."/>
            <person name="Rigling D."/>
            <person name="Ford K.L."/>
            <person name="Foster G.D."/>
            <person name="Pangilinan J."/>
            <person name="Papanicolaou A."/>
            <person name="Barry K."/>
            <person name="LaButti K."/>
            <person name="Viragh M."/>
            <person name="Koriabine M."/>
            <person name="Yan M."/>
            <person name="Riley R."/>
            <person name="Champramary S."/>
            <person name="Plett K.L."/>
            <person name="Tsai I.J."/>
            <person name="Slot J."/>
            <person name="Sipos G."/>
            <person name="Plett J."/>
            <person name="Nagy L.G."/>
            <person name="Grigoriev I.V."/>
        </authorList>
    </citation>
    <scope>NUCLEOTIDE SEQUENCE</scope>
    <source>
        <strain evidence="2">CCBAS 213</strain>
    </source>
</reference>
<gene>
    <name evidence="2" type="ORF">EV420DRAFT_1645958</name>
</gene>
<dbReference type="RefSeq" id="XP_060327841.1">
    <property type="nucleotide sequence ID" value="XM_060477842.1"/>
</dbReference>
<dbReference type="AlphaFoldDB" id="A0AA39K0G2"/>
<feature type="compositionally biased region" description="Low complexity" evidence="1">
    <location>
        <begin position="74"/>
        <end position="87"/>
    </location>
</feature>
<organism evidence="2 3">
    <name type="scientific">Armillaria tabescens</name>
    <name type="common">Ringless honey mushroom</name>
    <name type="synonym">Agaricus tabescens</name>
    <dbReference type="NCBI Taxonomy" id="1929756"/>
    <lineage>
        <taxon>Eukaryota</taxon>
        <taxon>Fungi</taxon>
        <taxon>Dikarya</taxon>
        <taxon>Basidiomycota</taxon>
        <taxon>Agaricomycotina</taxon>
        <taxon>Agaricomycetes</taxon>
        <taxon>Agaricomycetidae</taxon>
        <taxon>Agaricales</taxon>
        <taxon>Marasmiineae</taxon>
        <taxon>Physalacriaceae</taxon>
        <taxon>Desarmillaria</taxon>
    </lineage>
</organism>
<accession>A0AA39K0G2</accession>
<sequence>MERPTNCEFPHLCTNTNSSHAVLSIPPTQTYPTLHARAADLHDSSNLPTPDSTRLAGPQSVHPSTPPISSSAYTSHNESLHSHTTSLSTQSASVSEINNPINILESCIALLPENFPVAAPSDILAAFSGDPALYDDPTIASADLWEKILNRKMHVFLGKSELELAPLVRVGENGISGFCRFVRYFVEQRGVNPMLFDSRVRGFTAAIQSILARHKPLSFAGASKPGEQALSMQSPPGNLVVGNAMGSHTSYSQQLPVPTNEIIDVDTLIEPSARATVISVPSRYCQGYLPTFPPDKSPHMLYPFALHDELSLPWDYESRNGILRLHAQTCQYQLDDSNGMESCLSCIKLGQEPILKGIELCAVEGTHENTTLSYRGFGELTKKFHQKNKQINNMRLKHLNMKRKLLSCTRELDNYKQLILQIGHGNFTNAEKLIRIALKNKKGIKRILDLYKAASQGVYHPKSFTEEEEMLAILIWRLGGIHLAEIAHRALGLPSMTTIQHHSTVPSIIPSYGQPSLTEIEKNIAACFESILSVLQSLPAGVLQVILMFDEIAVEKRPRWDYSTNMIMGLCRKHSHNVDLEFKTSESMDEVFNAIDNNEVHYASEATVGALSILSNDKRLYAARPILVSGTCKKENALEHAYILKTVLTAINHQQTINMLHLVSIASDGETKRGGALALLTCKKELALNSPIYEYLSPCTLRFMNFLVGDNDITADKDYKHVFKRLRNLFIRLCGVSILDVHITPTMIQSHLRSEGHSEAHIHELFKPNDKQNVELAYKLLKDIWSLPEVSSEKPGFAHA</sequence>
<dbReference type="EMBL" id="JAUEPS010000032">
    <property type="protein sequence ID" value="KAK0452007.1"/>
    <property type="molecule type" value="Genomic_DNA"/>
</dbReference>
<proteinExistence type="predicted"/>
<evidence type="ECO:0000256" key="1">
    <source>
        <dbReference type="SAM" id="MobiDB-lite"/>
    </source>
</evidence>
<feature type="compositionally biased region" description="Polar residues" evidence="1">
    <location>
        <begin position="61"/>
        <end position="73"/>
    </location>
</feature>
<evidence type="ECO:0000313" key="2">
    <source>
        <dbReference type="EMBL" id="KAK0452007.1"/>
    </source>
</evidence>
<keyword evidence="3" id="KW-1185">Reference proteome</keyword>
<name>A0AA39K0G2_ARMTA</name>
<feature type="region of interest" description="Disordered" evidence="1">
    <location>
        <begin position="41"/>
        <end position="87"/>
    </location>
</feature>
<comment type="caution">
    <text evidence="2">The sequence shown here is derived from an EMBL/GenBank/DDBJ whole genome shotgun (WGS) entry which is preliminary data.</text>
</comment>
<evidence type="ECO:0000313" key="3">
    <source>
        <dbReference type="Proteomes" id="UP001175211"/>
    </source>
</evidence>
<protein>
    <submittedName>
        <fullName evidence="2">Uncharacterized protein</fullName>
    </submittedName>
</protein>
<dbReference type="Proteomes" id="UP001175211">
    <property type="component" value="Unassembled WGS sequence"/>
</dbReference>
<dbReference type="GeneID" id="85361390"/>